<reference evidence="1" key="1">
    <citation type="journal article" date="2014" name="Int. J. Syst. Evol. Microbiol.">
        <title>Complete genome sequence of Corynebacterium casei LMG S-19264T (=DSM 44701T), isolated from a smear-ripened cheese.</title>
        <authorList>
            <consortium name="US DOE Joint Genome Institute (JGI-PGF)"/>
            <person name="Walter F."/>
            <person name="Albersmeier A."/>
            <person name="Kalinowski J."/>
            <person name="Ruckert C."/>
        </authorList>
    </citation>
    <scope>NUCLEOTIDE SEQUENCE</scope>
    <source>
        <strain evidence="1">VKM B-2484</strain>
    </source>
</reference>
<dbReference type="NCBIfam" id="TIGR01539">
    <property type="entry name" value="portal_lambda"/>
    <property type="match status" value="1"/>
</dbReference>
<organism evidence="1 2">
    <name type="scientific">Ancylobacter dichloromethanicus</name>
    <dbReference type="NCBI Taxonomy" id="518825"/>
    <lineage>
        <taxon>Bacteria</taxon>
        <taxon>Pseudomonadati</taxon>
        <taxon>Pseudomonadota</taxon>
        <taxon>Alphaproteobacteria</taxon>
        <taxon>Hyphomicrobiales</taxon>
        <taxon>Xanthobacteraceae</taxon>
        <taxon>Ancylobacter</taxon>
    </lineage>
</organism>
<dbReference type="GO" id="GO:0005198">
    <property type="term" value="F:structural molecule activity"/>
    <property type="evidence" value="ECO:0007669"/>
    <property type="project" value="InterPro"/>
</dbReference>
<name>A0A9W6J7J4_9HYPH</name>
<dbReference type="Pfam" id="PF05136">
    <property type="entry name" value="Phage_portal_2"/>
    <property type="match status" value="1"/>
</dbReference>
<dbReference type="RefSeq" id="WP_246544504.1">
    <property type="nucleotide sequence ID" value="NZ_BSFJ01000005.1"/>
</dbReference>
<dbReference type="EMBL" id="BSFJ01000005">
    <property type="protein sequence ID" value="GLK71286.1"/>
    <property type="molecule type" value="Genomic_DNA"/>
</dbReference>
<keyword evidence="2" id="KW-1185">Reference proteome</keyword>
<dbReference type="AlphaFoldDB" id="A0A9W6J7J4"/>
<dbReference type="InterPro" id="IPR006429">
    <property type="entry name" value="Phage_lambda_portal"/>
</dbReference>
<protein>
    <submittedName>
        <fullName evidence="1">Phage portal protein</fullName>
    </submittedName>
</protein>
<evidence type="ECO:0000313" key="2">
    <source>
        <dbReference type="Proteomes" id="UP001143370"/>
    </source>
</evidence>
<dbReference type="Proteomes" id="UP001143370">
    <property type="component" value="Unassembled WGS sequence"/>
</dbReference>
<comment type="caution">
    <text evidence="1">The sequence shown here is derived from an EMBL/GenBank/DDBJ whole genome shotgun (WGS) entry which is preliminary data.</text>
</comment>
<dbReference type="GO" id="GO:0019068">
    <property type="term" value="P:virion assembly"/>
    <property type="evidence" value="ECO:0007669"/>
    <property type="project" value="InterPro"/>
</dbReference>
<gene>
    <name evidence="1" type="ORF">GCM10017643_14010</name>
</gene>
<accession>A0A9W6J7J4</accession>
<proteinExistence type="predicted"/>
<evidence type="ECO:0000313" key="1">
    <source>
        <dbReference type="EMBL" id="GLK71286.1"/>
    </source>
</evidence>
<reference evidence="1" key="2">
    <citation type="submission" date="2023-01" db="EMBL/GenBank/DDBJ databases">
        <authorList>
            <person name="Sun Q."/>
            <person name="Evtushenko L."/>
        </authorList>
    </citation>
    <scope>NUCLEOTIDE SEQUENCE</scope>
    <source>
        <strain evidence="1">VKM B-2484</strain>
    </source>
</reference>
<sequence>MAPGLLTRVANRLLGRSYDGAAGGRRWRGFRGMPDLRAAQMAARGPMATRARALVANNALAASGAEAWTSALVGSGIKPQSAHPDPAIRAALNAAFERWTDEADADGLTDFYALQALAARRLVVDGESFGAFMLDGRGALRVRLLDAEQVDASLTSYSAAGARIVAGVEFDAAGRRTAYHIRRERPGMPLASPLQTVRVGADDAFHLLRPEVAGQVRGVSWFAPVLLRLADYDSAADAQLTRQKIGALLTGFVTSTDGEVPFDGEEAGPGMLEGGLEPGTLKVLAPGQDVSFSDPAEIGQEAIEFMKVTAREIAAGLGIPYEQLTGDLSGVNYSSIRAGLVDFRRRVEALQYGVLVFQMCRPTWRRFVTAEVLAGRLSAPGFFTDPAPYLAAKWITPKREWVDPKKDVEAEISAIGAGLMSRREAVAARGTDIEALDAEIASDKARAEGLGLTFTAGLAPTIEVPANVD</sequence>